<dbReference type="GO" id="GO:0005737">
    <property type="term" value="C:cytoplasm"/>
    <property type="evidence" value="ECO:0007669"/>
    <property type="project" value="TreeGrafter"/>
</dbReference>
<feature type="compositionally biased region" description="Basic and acidic residues" evidence="2">
    <location>
        <begin position="159"/>
        <end position="174"/>
    </location>
</feature>
<dbReference type="PANTHER" id="PTHR16487:SF0">
    <property type="entry name" value="PROTEIN PHOSPHATASE 4 REGULATORY SUBUNIT 2-RELATED"/>
    <property type="match status" value="1"/>
</dbReference>
<dbReference type="GO" id="GO:0019888">
    <property type="term" value="F:protein phosphatase regulator activity"/>
    <property type="evidence" value="ECO:0007669"/>
    <property type="project" value="InterPro"/>
</dbReference>
<evidence type="ECO:0000256" key="2">
    <source>
        <dbReference type="SAM" id="MobiDB-lite"/>
    </source>
</evidence>
<dbReference type="PANTHER" id="PTHR16487">
    <property type="entry name" value="PPP4R2-RELATED PROTEIN"/>
    <property type="match status" value="1"/>
</dbReference>
<name>A0A6S8BB95_9STRA</name>
<feature type="compositionally biased region" description="Low complexity" evidence="2">
    <location>
        <begin position="175"/>
        <end position="202"/>
    </location>
</feature>
<dbReference type="Pfam" id="PF09184">
    <property type="entry name" value="PPP4R2"/>
    <property type="match status" value="1"/>
</dbReference>
<evidence type="ECO:0000256" key="1">
    <source>
        <dbReference type="ARBA" id="ARBA00009207"/>
    </source>
</evidence>
<feature type="region of interest" description="Disordered" evidence="2">
    <location>
        <begin position="157"/>
        <end position="208"/>
    </location>
</feature>
<evidence type="ECO:0008006" key="5">
    <source>
        <dbReference type="Google" id="ProtNLM"/>
    </source>
</evidence>
<dbReference type="EMBL" id="HBIN01007759">
    <property type="protein sequence ID" value="CAE0435434.1"/>
    <property type="molecule type" value="Transcribed_RNA"/>
</dbReference>
<dbReference type="AlphaFoldDB" id="A0A6S8BB95"/>
<dbReference type="GO" id="GO:0030289">
    <property type="term" value="C:protein phosphatase 4 complex"/>
    <property type="evidence" value="ECO:0007669"/>
    <property type="project" value="InterPro"/>
</dbReference>
<accession>A0A6S8BB95</accession>
<organism evidence="3">
    <name type="scientific">Aplanochytrium stocchinoi</name>
    <dbReference type="NCBI Taxonomy" id="215587"/>
    <lineage>
        <taxon>Eukaryota</taxon>
        <taxon>Sar</taxon>
        <taxon>Stramenopiles</taxon>
        <taxon>Bigyra</taxon>
        <taxon>Labyrinthulomycetes</taxon>
        <taxon>Thraustochytrida</taxon>
        <taxon>Thraustochytriidae</taxon>
        <taxon>Aplanochytrium</taxon>
    </lineage>
</organism>
<evidence type="ECO:0000313" key="3">
    <source>
        <dbReference type="EMBL" id="CAE0435433.1"/>
    </source>
</evidence>
<reference evidence="3" key="1">
    <citation type="submission" date="2021-01" db="EMBL/GenBank/DDBJ databases">
        <authorList>
            <person name="Corre E."/>
            <person name="Pelletier E."/>
            <person name="Niang G."/>
            <person name="Scheremetjew M."/>
            <person name="Finn R."/>
            <person name="Kale V."/>
            <person name="Holt S."/>
            <person name="Cochrane G."/>
            <person name="Meng A."/>
            <person name="Brown T."/>
            <person name="Cohen L."/>
        </authorList>
    </citation>
    <scope>NUCLEOTIDE SEQUENCE</scope>
    <source>
        <strain evidence="3">GSBS06</strain>
    </source>
</reference>
<dbReference type="EMBL" id="HBIN01007758">
    <property type="protein sequence ID" value="CAE0435433.1"/>
    <property type="molecule type" value="Transcribed_RNA"/>
</dbReference>
<evidence type="ECO:0000313" key="4">
    <source>
        <dbReference type="EMBL" id="CAE0435434.1"/>
    </source>
</evidence>
<dbReference type="GO" id="GO:0005634">
    <property type="term" value="C:nucleus"/>
    <property type="evidence" value="ECO:0007669"/>
    <property type="project" value="TreeGrafter"/>
</dbReference>
<dbReference type="InterPro" id="IPR015267">
    <property type="entry name" value="PPP4R2"/>
</dbReference>
<proteinExistence type="inferred from homology"/>
<protein>
    <recommendedName>
        <fullName evidence="5">Serine/threonine-protein phosphatase 4 regulatory subunit 2</fullName>
    </recommendedName>
</protein>
<comment type="similarity">
    <text evidence="1">Belongs to the PPP4R2 family.</text>
</comment>
<gene>
    <name evidence="3" type="ORF">ASTO00021_LOCUS5713</name>
    <name evidence="4" type="ORF">ASTO00021_LOCUS5714</name>
</gene>
<sequence length="208" mass="23578">MTVTEEGLEELRRFTITKEVTPLLRSILETMRKYGVPQYEWSELKPLVSQALTQSVNEFRKNHQNTDPEDKPGHSFEDQRDRLVSSLNVFDGAPFTLQRLCELILFPEEHYNSTKKLLFGLEKLVSVSTTLEVATEEEVKGLEVENEEIRKIQIPVRSSDAEVKEKDSDAEMKEANAGAESNANNNPENANSNANNNSANENMMETDS</sequence>